<dbReference type="Proteomes" id="UP000821845">
    <property type="component" value="Chromosome 1"/>
</dbReference>
<comment type="caution">
    <text evidence="1">The sequence shown here is derived from an EMBL/GenBank/DDBJ whole genome shotgun (WGS) entry which is preliminary data.</text>
</comment>
<keyword evidence="2" id="KW-1185">Reference proteome</keyword>
<reference evidence="1" key="1">
    <citation type="submission" date="2020-05" db="EMBL/GenBank/DDBJ databases">
        <title>Large-scale comparative analyses of tick genomes elucidate their genetic diversity and vector capacities.</title>
        <authorList>
            <person name="Jia N."/>
            <person name="Wang J."/>
            <person name="Shi W."/>
            <person name="Du L."/>
            <person name="Sun Y."/>
            <person name="Zhan W."/>
            <person name="Jiang J."/>
            <person name="Wang Q."/>
            <person name="Zhang B."/>
            <person name="Ji P."/>
            <person name="Sakyi L.B."/>
            <person name="Cui X."/>
            <person name="Yuan T."/>
            <person name="Jiang B."/>
            <person name="Yang W."/>
            <person name="Lam T.T.-Y."/>
            <person name="Chang Q."/>
            <person name="Ding S."/>
            <person name="Wang X."/>
            <person name="Zhu J."/>
            <person name="Ruan X."/>
            <person name="Zhao L."/>
            <person name="Wei J."/>
            <person name="Que T."/>
            <person name="Du C."/>
            <person name="Cheng J."/>
            <person name="Dai P."/>
            <person name="Han X."/>
            <person name="Huang E."/>
            <person name="Gao Y."/>
            <person name="Liu J."/>
            <person name="Shao H."/>
            <person name="Ye R."/>
            <person name="Li L."/>
            <person name="Wei W."/>
            <person name="Wang X."/>
            <person name="Wang C."/>
            <person name="Yang T."/>
            <person name="Huo Q."/>
            <person name="Li W."/>
            <person name="Guo W."/>
            <person name="Chen H."/>
            <person name="Zhou L."/>
            <person name="Ni X."/>
            <person name="Tian J."/>
            <person name="Zhou Y."/>
            <person name="Sheng Y."/>
            <person name="Liu T."/>
            <person name="Pan Y."/>
            <person name="Xia L."/>
            <person name="Li J."/>
            <person name="Zhao F."/>
            <person name="Cao W."/>
        </authorList>
    </citation>
    <scope>NUCLEOTIDE SEQUENCE</scope>
    <source>
        <strain evidence="1">Hyas-2018</strain>
    </source>
</reference>
<evidence type="ECO:0000313" key="1">
    <source>
        <dbReference type="EMBL" id="KAH6946462.1"/>
    </source>
</evidence>
<gene>
    <name evidence="1" type="ORF">HPB50_013675</name>
</gene>
<evidence type="ECO:0000313" key="2">
    <source>
        <dbReference type="Proteomes" id="UP000821845"/>
    </source>
</evidence>
<sequence length="166" mass="18320">MAAKPLRCCARLFVGLVSEREREHLKCLYRQIYDAVAAWVSAVRRNYLLPRVAGEEGDPGEATPEREAAALTWVTHPPSRVESRMSPLASSRVLRHASPPIRRRPQARLPAAPGGKTKPPAQVCLFASRDAVVHARLGGERRWSDEQQQQQLGRRSAKANAASVAV</sequence>
<dbReference type="EMBL" id="CM023481">
    <property type="protein sequence ID" value="KAH6946462.1"/>
    <property type="molecule type" value="Genomic_DNA"/>
</dbReference>
<accession>A0ACB7TM73</accession>
<protein>
    <submittedName>
        <fullName evidence="1">Uncharacterized protein</fullName>
    </submittedName>
</protein>
<organism evidence="1 2">
    <name type="scientific">Hyalomma asiaticum</name>
    <name type="common">Tick</name>
    <dbReference type="NCBI Taxonomy" id="266040"/>
    <lineage>
        <taxon>Eukaryota</taxon>
        <taxon>Metazoa</taxon>
        <taxon>Ecdysozoa</taxon>
        <taxon>Arthropoda</taxon>
        <taxon>Chelicerata</taxon>
        <taxon>Arachnida</taxon>
        <taxon>Acari</taxon>
        <taxon>Parasitiformes</taxon>
        <taxon>Ixodida</taxon>
        <taxon>Ixodoidea</taxon>
        <taxon>Ixodidae</taxon>
        <taxon>Hyalomminae</taxon>
        <taxon>Hyalomma</taxon>
    </lineage>
</organism>
<proteinExistence type="predicted"/>
<name>A0ACB7TM73_HYAAI</name>